<feature type="transmembrane region" description="Helical" evidence="1">
    <location>
        <begin position="12"/>
        <end position="34"/>
    </location>
</feature>
<keyword evidence="1" id="KW-1133">Transmembrane helix</keyword>
<keyword evidence="1" id="KW-0812">Transmembrane</keyword>
<feature type="transmembrane region" description="Helical" evidence="1">
    <location>
        <begin position="102"/>
        <end position="125"/>
    </location>
</feature>
<evidence type="ECO:0000313" key="3">
    <source>
        <dbReference type="Proteomes" id="UP000768567"/>
    </source>
</evidence>
<feature type="transmembrane region" description="Helical" evidence="1">
    <location>
        <begin position="230"/>
        <end position="252"/>
    </location>
</feature>
<name>A0ABR9R0Z8_9FIRM</name>
<reference evidence="2 3" key="1">
    <citation type="submission" date="2020-10" db="EMBL/GenBank/DDBJ databases">
        <title>ChiBAC.</title>
        <authorList>
            <person name="Zenner C."/>
            <person name="Hitch T.C.A."/>
            <person name="Clavel T."/>
        </authorList>
    </citation>
    <scope>NUCLEOTIDE SEQUENCE [LARGE SCALE GENOMIC DNA]</scope>
    <source>
        <strain evidence="2 3">DSM 109015</strain>
    </source>
</reference>
<accession>A0ABR9R0Z8</accession>
<feature type="transmembrane region" description="Helical" evidence="1">
    <location>
        <begin position="54"/>
        <end position="81"/>
    </location>
</feature>
<evidence type="ECO:0000256" key="1">
    <source>
        <dbReference type="SAM" id="Phobius"/>
    </source>
</evidence>
<feature type="transmembrane region" description="Helical" evidence="1">
    <location>
        <begin position="184"/>
        <end position="210"/>
    </location>
</feature>
<comment type="caution">
    <text evidence="2">The sequence shown here is derived from an EMBL/GenBank/DDBJ whole genome shotgun (WGS) entry which is preliminary data.</text>
</comment>
<keyword evidence="1" id="KW-0472">Membrane</keyword>
<gene>
    <name evidence="2" type="ORF">INF35_01605</name>
</gene>
<protein>
    <recommendedName>
        <fullName evidence="4">ABC transporter permease</fullName>
    </recommendedName>
</protein>
<evidence type="ECO:0008006" key="4">
    <source>
        <dbReference type="Google" id="ProtNLM"/>
    </source>
</evidence>
<feature type="transmembrane region" description="Helical" evidence="1">
    <location>
        <begin position="145"/>
        <end position="172"/>
    </location>
</feature>
<sequence>MLSKLLKYEYRATARFLLPLYLGVLFVIMVNALFLRMGDFFPAFALGDSYSLILALLLIACVLGFLAVVIAGFVTGIQRFYGLLGTRGYLMFSLPVTANQLIASKLICATSWMIGAFLLGCVFLRMMAFPFGEENLVVIAPNSGVALFCHCLALLAMLCCSILFFYFCIALGGQWPQNRLIATILCYFVITFVLQIVLFFAMIALALIALNTPAGVTVSSFFSSLSPYQAISVVACCMTLFFAAACAILWVLTRYYLTKKLNLA</sequence>
<evidence type="ECO:0000313" key="2">
    <source>
        <dbReference type="EMBL" id="MBE5036490.1"/>
    </source>
</evidence>
<dbReference type="RefSeq" id="WP_193499798.1">
    <property type="nucleotide sequence ID" value="NZ_JADCKC010000001.1"/>
</dbReference>
<keyword evidence="3" id="KW-1185">Reference proteome</keyword>
<organism evidence="2 3">
    <name type="scientific">Gemmiger gallinarum</name>
    <dbReference type="NCBI Taxonomy" id="2779354"/>
    <lineage>
        <taxon>Bacteria</taxon>
        <taxon>Bacillati</taxon>
        <taxon>Bacillota</taxon>
        <taxon>Clostridia</taxon>
        <taxon>Eubacteriales</taxon>
        <taxon>Gemmiger</taxon>
    </lineage>
</organism>
<proteinExistence type="predicted"/>
<dbReference type="Proteomes" id="UP000768567">
    <property type="component" value="Unassembled WGS sequence"/>
</dbReference>
<dbReference type="EMBL" id="JADCKC010000001">
    <property type="protein sequence ID" value="MBE5036490.1"/>
    <property type="molecule type" value="Genomic_DNA"/>
</dbReference>